<proteinExistence type="predicted"/>
<dbReference type="GO" id="GO:0016020">
    <property type="term" value="C:membrane"/>
    <property type="evidence" value="ECO:0007669"/>
    <property type="project" value="TreeGrafter"/>
</dbReference>
<dbReference type="NCBIfam" id="NF041116">
    <property type="entry name" value="CBASS_cyclase_a"/>
    <property type="match status" value="1"/>
</dbReference>
<dbReference type="SUPFAM" id="SSF81301">
    <property type="entry name" value="Nucleotidyltransferase"/>
    <property type="match status" value="1"/>
</dbReference>
<evidence type="ECO:0000256" key="2">
    <source>
        <dbReference type="SAM" id="MobiDB-lite"/>
    </source>
</evidence>
<feature type="region of interest" description="Disordered" evidence="2">
    <location>
        <begin position="1"/>
        <end position="21"/>
    </location>
</feature>
<dbReference type="GO" id="GO:0005829">
    <property type="term" value="C:cytosol"/>
    <property type="evidence" value="ECO:0007669"/>
    <property type="project" value="TreeGrafter"/>
</dbReference>
<evidence type="ECO:0000313" key="3">
    <source>
        <dbReference type="EMBL" id="AAY49481.1"/>
    </source>
</evidence>
<dbReference type="KEGG" id="xcb:XC_2431"/>
<dbReference type="Gene3D" id="1.10.1410.20">
    <property type="entry name" value="2'-5'-oligoadenylate synthetase 1, domain 2"/>
    <property type="match status" value="1"/>
</dbReference>
<name>A0A0H2X9X1_XANC8</name>
<dbReference type="EMBL" id="CP000050">
    <property type="protein sequence ID" value="AAY49481.1"/>
    <property type="molecule type" value="Genomic_DNA"/>
</dbReference>
<dbReference type="AlphaFoldDB" id="A0A0H2X9X1"/>
<dbReference type="GO" id="GO:0051607">
    <property type="term" value="P:defense response to virus"/>
    <property type="evidence" value="ECO:0007669"/>
    <property type="project" value="UniProtKB-KW"/>
</dbReference>
<accession>A0A0H2X9X1</accession>
<dbReference type="CDD" id="cd05400">
    <property type="entry name" value="NT_2-5OAS_ClassI-CCAase"/>
    <property type="match status" value="1"/>
</dbReference>
<evidence type="ECO:0000256" key="1">
    <source>
        <dbReference type="ARBA" id="ARBA00023118"/>
    </source>
</evidence>
<dbReference type="Pfam" id="PF18144">
    <property type="entry name" value="SMODS"/>
    <property type="match status" value="1"/>
</dbReference>
<dbReference type="InterPro" id="IPR006116">
    <property type="entry name" value="NT_2-5OAS_ClassI-CCAase"/>
</dbReference>
<sequence>MTIRAHNAWRNGTVPPHGMDQLNSTRRFACGAAHGTRSASMPLSNTELRHYDSHVLRLPADKRSEYHQQVDRLINALTKRLHEQQVVKITKVVKAGSFAKFTILRKTSEDPVDVDVVFYIADRNADHETLASLSEEIYKALIALYPNKAIEDFEIQRKAATVTFTGSGLSVDIVPVIEDASRPGYGWQFDLQDGTKVQTCAPCQIKFVKDRKDQDADFRTLVRMAKRWRRHAGLDHLKSFAVELIMAHVLEINGTAGSIEKRFRDFLLYIAQSELQEHISFPENGAVSTTFTSPVVILDPVCSTNNVTSRLSEEERREIVTTAAEAWATANFASAEDDWELWKELFGPRFKVSEDA</sequence>
<dbReference type="Gene3D" id="3.30.460.10">
    <property type="entry name" value="Beta Polymerase, domain 2"/>
    <property type="match status" value="1"/>
</dbReference>
<dbReference type="HOGENOM" id="CLU_073286_0_0_6"/>
<evidence type="ECO:0000313" key="4">
    <source>
        <dbReference type="Proteomes" id="UP000000420"/>
    </source>
</evidence>
<dbReference type="GO" id="GO:0003725">
    <property type="term" value="F:double-stranded RNA binding"/>
    <property type="evidence" value="ECO:0007669"/>
    <property type="project" value="TreeGrafter"/>
</dbReference>
<protein>
    <recommendedName>
        <fullName evidence="5">Nucleotidyltransferase</fullName>
    </recommendedName>
</protein>
<dbReference type="PANTHER" id="PTHR11258:SF11">
    <property type="entry name" value="C2H2-TYPE DOMAIN-CONTAINING PROTEIN"/>
    <property type="match status" value="1"/>
</dbReference>
<gene>
    <name evidence="3" type="ordered locus">XC_2431</name>
</gene>
<dbReference type="Proteomes" id="UP000000420">
    <property type="component" value="Chromosome"/>
</dbReference>
<keyword evidence="1" id="KW-0051">Antiviral defense</keyword>
<reference evidence="3 4" key="1">
    <citation type="journal article" date="2005" name="Genome Res.">
        <title>Comparative and functional genomic analyses of the pathogenicity of phytopathogen Xanthomonas campestris pv. campestris.</title>
        <authorList>
            <person name="Qian W."/>
            <person name="Jia Y."/>
            <person name="Ren S.X."/>
            <person name="He Y.Q."/>
            <person name="Feng J.X."/>
            <person name="Lu L.F."/>
            <person name="Sun Q."/>
            <person name="Ying G."/>
            <person name="Tang D.J."/>
            <person name="Tang H."/>
            <person name="Wu W."/>
            <person name="Hao P."/>
            <person name="Wang L."/>
            <person name="Jiang B.L."/>
            <person name="Zeng S."/>
            <person name="Gu W.Y."/>
            <person name="Lu G."/>
            <person name="Rong L."/>
            <person name="Tian Y."/>
            <person name="Yao Z."/>
            <person name="Fu G."/>
            <person name="Chen B."/>
            <person name="Fang R."/>
            <person name="Qiang B."/>
            <person name="Chen Z."/>
            <person name="Zhao G.P."/>
            <person name="Tang J.L."/>
            <person name="He C."/>
        </authorList>
    </citation>
    <scope>NUCLEOTIDE SEQUENCE [LARGE SCALE GENOMIC DNA]</scope>
    <source>
        <strain evidence="3 4">8004</strain>
    </source>
</reference>
<dbReference type="PANTHER" id="PTHR11258">
    <property type="entry name" value="2-5 OLIGOADENYLATE SYNTHETASE"/>
    <property type="match status" value="1"/>
</dbReference>
<dbReference type="InterPro" id="IPR053445">
    <property type="entry name" value="CBASS_cN_synthase"/>
</dbReference>
<dbReference type="GO" id="GO:0001730">
    <property type="term" value="F:2'-5'-oligoadenylate synthetase activity"/>
    <property type="evidence" value="ECO:0007669"/>
    <property type="project" value="TreeGrafter"/>
</dbReference>
<dbReference type="InterPro" id="IPR043519">
    <property type="entry name" value="NT_sf"/>
</dbReference>
<evidence type="ECO:0008006" key="5">
    <source>
        <dbReference type="Google" id="ProtNLM"/>
    </source>
</evidence>
<organism evidence="3 4">
    <name type="scientific">Xanthomonas campestris pv. campestris (strain 8004)</name>
    <dbReference type="NCBI Taxonomy" id="314565"/>
    <lineage>
        <taxon>Bacteria</taxon>
        <taxon>Pseudomonadati</taxon>
        <taxon>Pseudomonadota</taxon>
        <taxon>Gammaproteobacteria</taxon>
        <taxon>Lysobacterales</taxon>
        <taxon>Lysobacteraceae</taxon>
        <taxon>Xanthomonas</taxon>
    </lineage>
</organism>
<dbReference type="SUPFAM" id="SSF81631">
    <property type="entry name" value="PAP/OAS1 substrate-binding domain"/>
    <property type="match status" value="1"/>
</dbReference>